<gene>
    <name evidence="2" type="ORF">VP01_18g9</name>
</gene>
<sequence>MRQKILIRSHELAVFNNVVDGFAHSGGLGTVDRQACRNAKSYQNIGLCEGGPPLRAPTTLLTSSKRLTSISSRNAMSSSDINSVHKDVSSTKKQTRSDSTPEYDHSGKSVKRQREEELLVRENKKFQFHLPVPPKPMKTRFKQAKKLPIYMRFPEKGQVQIPYFCGALWMRNQIGKFLLSDAKSMAESSSVADSMALQRTRNLAGYPEPIAGDIVVHGGPSRLHTPSTEYCEPRGGPNLHPFWAIVQFPNISSPIKIAEWRISLKENLSKATKFVLTNVGDCTAKDSSNHSDVPSLTCGQRLNWKQGFETYLASLMLPGSMKKIFKRANTFSARSWRVYLHQPHQDKSTPTLLNQNSLR</sequence>
<keyword evidence="3" id="KW-1185">Reference proteome</keyword>
<evidence type="ECO:0000313" key="2">
    <source>
        <dbReference type="EMBL" id="KNZ58593.1"/>
    </source>
</evidence>
<feature type="compositionally biased region" description="Polar residues" evidence="1">
    <location>
        <begin position="73"/>
        <end position="82"/>
    </location>
</feature>
<reference evidence="2 3" key="1">
    <citation type="submission" date="2015-08" db="EMBL/GenBank/DDBJ databases">
        <title>Next Generation Sequencing and Analysis of the Genome of Puccinia sorghi L Schw, the Causal Agent of Maize Common Rust.</title>
        <authorList>
            <person name="Rochi L."/>
            <person name="Burguener G."/>
            <person name="Darino M."/>
            <person name="Turjanski A."/>
            <person name="Kreff E."/>
            <person name="Dieguez M.J."/>
            <person name="Sacco F."/>
        </authorList>
    </citation>
    <scope>NUCLEOTIDE SEQUENCE [LARGE SCALE GENOMIC DNA]</scope>
    <source>
        <strain evidence="2 3">RO10H11247</strain>
    </source>
</reference>
<accession>A0A0L6VCW2</accession>
<evidence type="ECO:0000256" key="1">
    <source>
        <dbReference type="SAM" id="MobiDB-lite"/>
    </source>
</evidence>
<evidence type="ECO:0000313" key="3">
    <source>
        <dbReference type="Proteomes" id="UP000037035"/>
    </source>
</evidence>
<feature type="region of interest" description="Disordered" evidence="1">
    <location>
        <begin position="71"/>
        <end position="115"/>
    </location>
</feature>
<feature type="compositionally biased region" description="Basic and acidic residues" evidence="1">
    <location>
        <begin position="102"/>
        <end position="115"/>
    </location>
</feature>
<name>A0A0L6VCW2_9BASI</name>
<comment type="caution">
    <text evidence="2">The sequence shown here is derived from an EMBL/GenBank/DDBJ whole genome shotgun (WGS) entry which is preliminary data.</text>
</comment>
<organism evidence="2 3">
    <name type="scientific">Puccinia sorghi</name>
    <dbReference type="NCBI Taxonomy" id="27349"/>
    <lineage>
        <taxon>Eukaryota</taxon>
        <taxon>Fungi</taxon>
        <taxon>Dikarya</taxon>
        <taxon>Basidiomycota</taxon>
        <taxon>Pucciniomycotina</taxon>
        <taxon>Pucciniomycetes</taxon>
        <taxon>Pucciniales</taxon>
        <taxon>Pucciniaceae</taxon>
        <taxon>Puccinia</taxon>
    </lineage>
</organism>
<dbReference type="VEuPathDB" id="FungiDB:VP01_18g9"/>
<dbReference type="AlphaFoldDB" id="A0A0L6VCW2"/>
<protein>
    <submittedName>
        <fullName evidence="2">Uncharacterized protein</fullName>
    </submittedName>
</protein>
<dbReference type="EMBL" id="LAVV01006726">
    <property type="protein sequence ID" value="KNZ58593.1"/>
    <property type="molecule type" value="Genomic_DNA"/>
</dbReference>
<proteinExistence type="predicted"/>
<dbReference type="Proteomes" id="UP000037035">
    <property type="component" value="Unassembled WGS sequence"/>
</dbReference>